<evidence type="ECO:0000313" key="1">
    <source>
        <dbReference type="EMBL" id="KAJ8675056.1"/>
    </source>
</evidence>
<protein>
    <submittedName>
        <fullName evidence="1">Uncharacterized protein</fullName>
    </submittedName>
</protein>
<keyword evidence="2" id="KW-1185">Reference proteome</keyword>
<accession>A0ACC2NWS6</accession>
<reference evidence="1" key="1">
    <citation type="submission" date="2023-04" db="EMBL/GenBank/DDBJ databases">
        <title>A chromosome-level genome assembly of the parasitoid wasp Eretmocerus hayati.</title>
        <authorList>
            <person name="Zhong Y."/>
            <person name="Liu S."/>
            <person name="Liu Y."/>
        </authorList>
    </citation>
    <scope>NUCLEOTIDE SEQUENCE</scope>
    <source>
        <strain evidence="1">ZJU_SS_LIU_2023</strain>
    </source>
</reference>
<evidence type="ECO:0000313" key="2">
    <source>
        <dbReference type="Proteomes" id="UP001239111"/>
    </source>
</evidence>
<proteinExistence type="predicted"/>
<gene>
    <name evidence="1" type="ORF">QAD02_010842</name>
</gene>
<dbReference type="EMBL" id="CM056742">
    <property type="protein sequence ID" value="KAJ8675056.1"/>
    <property type="molecule type" value="Genomic_DNA"/>
</dbReference>
<sequence>MAVILFVALLLLENSSSARSFSFTTSNNSSKVEMDGAGDRNFDLNYADIVEAQQDSGVLIIDVREDSEIQETGKLPGSIHIPMAEVSSILSNLNDQEFEKKYNRKKPAHNTKIILTCRSGRRSAMVQSEIQKLGYNNAYNYAGGWLDWEEKQKV</sequence>
<name>A0ACC2NWS6_9HYME</name>
<dbReference type="Proteomes" id="UP001239111">
    <property type="component" value="Chromosome 2"/>
</dbReference>
<organism evidence="1 2">
    <name type="scientific">Eretmocerus hayati</name>
    <dbReference type="NCBI Taxonomy" id="131215"/>
    <lineage>
        <taxon>Eukaryota</taxon>
        <taxon>Metazoa</taxon>
        <taxon>Ecdysozoa</taxon>
        <taxon>Arthropoda</taxon>
        <taxon>Hexapoda</taxon>
        <taxon>Insecta</taxon>
        <taxon>Pterygota</taxon>
        <taxon>Neoptera</taxon>
        <taxon>Endopterygota</taxon>
        <taxon>Hymenoptera</taxon>
        <taxon>Apocrita</taxon>
        <taxon>Proctotrupomorpha</taxon>
        <taxon>Chalcidoidea</taxon>
        <taxon>Aphelinidae</taxon>
        <taxon>Aphelininae</taxon>
        <taxon>Eretmocerus</taxon>
    </lineage>
</organism>
<comment type="caution">
    <text evidence="1">The sequence shown here is derived from an EMBL/GenBank/DDBJ whole genome shotgun (WGS) entry which is preliminary data.</text>
</comment>